<dbReference type="STRING" id="1365824.V5EVQ8"/>
<dbReference type="InterPro" id="IPR050859">
    <property type="entry name" value="Class-I_PLP-dep_aminotransf"/>
</dbReference>
<dbReference type="OrthoDB" id="691673at2759"/>
<dbReference type="EMBL" id="KI545852">
    <property type="protein sequence ID" value="EST09555.1"/>
    <property type="molecule type" value="Genomic_DNA"/>
</dbReference>
<dbReference type="InterPro" id="IPR004839">
    <property type="entry name" value="Aminotransferase_I/II_large"/>
</dbReference>
<dbReference type="GO" id="GO:0030170">
    <property type="term" value="F:pyridoxal phosphate binding"/>
    <property type="evidence" value="ECO:0007669"/>
    <property type="project" value="InterPro"/>
</dbReference>
<evidence type="ECO:0000256" key="4">
    <source>
        <dbReference type="ARBA" id="ARBA00022679"/>
    </source>
</evidence>
<feature type="domain" description="Aminotransferase class I/classII large" evidence="6">
    <location>
        <begin position="79"/>
        <end position="446"/>
    </location>
</feature>
<dbReference type="GO" id="GO:0008483">
    <property type="term" value="F:transaminase activity"/>
    <property type="evidence" value="ECO:0007669"/>
    <property type="project" value="UniProtKB-KW"/>
</dbReference>
<keyword evidence="5" id="KW-0663">Pyridoxal phosphate</keyword>
<evidence type="ECO:0000313" key="7">
    <source>
        <dbReference type="EMBL" id="EST09555.1"/>
    </source>
</evidence>
<dbReference type="eggNOG" id="KOG0634">
    <property type="taxonomic scope" value="Eukaryota"/>
</dbReference>
<evidence type="ECO:0000256" key="1">
    <source>
        <dbReference type="ARBA" id="ARBA00001933"/>
    </source>
</evidence>
<dbReference type="InterPro" id="IPR015421">
    <property type="entry name" value="PyrdxlP-dep_Trfase_major"/>
</dbReference>
<dbReference type="GeneID" id="27416685"/>
<keyword evidence="8" id="KW-1185">Reference proteome</keyword>
<sequence>MSTPDYTALLSHTARNRMPSAIRSLFPAELIPGMVSLLSGKPNASTFPFQRLTLELKPAHASASPESVTVEGADLDLALQYSPTSGLPRLVSWLEAFQSRIHSRSKEDSWRCSVGNGSQDLLTKTFEALLDAGDSVLLESPAYSGILPSLVAHNARLFEVATDSEGVDPTALAQILDNWTTREETKDARFPKFLYTTPTGANPSGTSASTTRKREVLALVRRHNMLLLEDDPYYFLSFDGLTSDADAVTRERGKSYFHLETEYPSTAGRVVRFDSFSKILSAGLRLGWVTGPKAVLDAIDLDTSSRNLQTSGTSQAIALALVEKWGVDGFLTHADGVARFYQDRLEQFESSARTHLQSLPSIATWVRPTAGMFLWIRLHLPPTPESEAGDSFTLISDKAKAAGVLALPGVAFKPPPSKGEGKKTSAYVRTSFSQVPLDQIDEAFRRLRGVVEEAWREARLEIPA</sequence>
<organism evidence="7 8">
    <name type="scientific">Kalmanozyma brasiliensis (strain GHG001)</name>
    <name type="common">Yeast</name>
    <name type="synonym">Pseudozyma brasiliensis</name>
    <dbReference type="NCBI Taxonomy" id="1365824"/>
    <lineage>
        <taxon>Eukaryota</taxon>
        <taxon>Fungi</taxon>
        <taxon>Dikarya</taxon>
        <taxon>Basidiomycota</taxon>
        <taxon>Ustilaginomycotina</taxon>
        <taxon>Ustilaginomycetes</taxon>
        <taxon>Ustilaginales</taxon>
        <taxon>Ustilaginaceae</taxon>
        <taxon>Kalmanozyma</taxon>
    </lineage>
</organism>
<evidence type="ECO:0000256" key="3">
    <source>
        <dbReference type="ARBA" id="ARBA00022576"/>
    </source>
</evidence>
<dbReference type="CDD" id="cd00609">
    <property type="entry name" value="AAT_like"/>
    <property type="match status" value="1"/>
</dbReference>
<evidence type="ECO:0000259" key="6">
    <source>
        <dbReference type="Pfam" id="PF00155"/>
    </source>
</evidence>
<dbReference type="HOGENOM" id="CLU_017584_0_6_1"/>
<dbReference type="Pfam" id="PF00155">
    <property type="entry name" value="Aminotran_1_2"/>
    <property type="match status" value="1"/>
</dbReference>
<dbReference type="Gene3D" id="3.40.640.10">
    <property type="entry name" value="Type I PLP-dependent aspartate aminotransferase-like (Major domain)"/>
    <property type="match status" value="1"/>
</dbReference>
<evidence type="ECO:0000313" key="8">
    <source>
        <dbReference type="Proteomes" id="UP000019377"/>
    </source>
</evidence>
<dbReference type="InterPro" id="IPR015424">
    <property type="entry name" value="PyrdxlP-dep_Trfase"/>
</dbReference>
<evidence type="ECO:0000256" key="5">
    <source>
        <dbReference type="ARBA" id="ARBA00022898"/>
    </source>
</evidence>
<accession>V5EVQ8</accession>
<dbReference type="OMA" id="TQGYPPL"/>
<gene>
    <name evidence="7" type="ORF">PSEUBRA_SCAF10g05519</name>
</gene>
<comment type="cofactor">
    <cofactor evidence="1">
        <name>pyridoxal 5'-phosphate</name>
        <dbReference type="ChEBI" id="CHEBI:597326"/>
    </cofactor>
</comment>
<keyword evidence="3" id="KW-0032">Aminotransferase</keyword>
<dbReference type="AlphaFoldDB" id="V5EVQ8"/>
<dbReference type="RefSeq" id="XP_016294544.1">
    <property type="nucleotide sequence ID" value="XM_016434089.1"/>
</dbReference>
<dbReference type="PANTHER" id="PTHR42790">
    <property type="entry name" value="AMINOTRANSFERASE"/>
    <property type="match status" value="1"/>
</dbReference>
<reference evidence="8" key="1">
    <citation type="journal article" date="2013" name="Genome Announc.">
        <title>Draft genome sequence of Pseudozyma brasiliensis sp. nov. strain GHG001, a high producer of endo-1,4-xylanase isolated from an insect pest of sugarcane.</title>
        <authorList>
            <person name="Oliveira J.V.D.C."/>
            <person name="dos Santos R.A.C."/>
            <person name="Borges T.A."/>
            <person name="Riano-Pachon D.M."/>
            <person name="Goldman G.H."/>
        </authorList>
    </citation>
    <scope>NUCLEOTIDE SEQUENCE [LARGE SCALE GENOMIC DNA]</scope>
    <source>
        <strain evidence="8">GHG001</strain>
    </source>
</reference>
<evidence type="ECO:0000256" key="2">
    <source>
        <dbReference type="ARBA" id="ARBA00007441"/>
    </source>
</evidence>
<keyword evidence="4" id="KW-0808">Transferase</keyword>
<protein>
    <recommendedName>
        <fullName evidence="6">Aminotransferase class I/classII large domain-containing protein</fullName>
    </recommendedName>
</protein>
<dbReference type="SUPFAM" id="SSF53383">
    <property type="entry name" value="PLP-dependent transferases"/>
    <property type="match status" value="1"/>
</dbReference>
<dbReference type="Proteomes" id="UP000019377">
    <property type="component" value="Unassembled WGS sequence"/>
</dbReference>
<name>V5EVQ8_KALBG</name>
<dbReference type="GO" id="GO:1901605">
    <property type="term" value="P:alpha-amino acid metabolic process"/>
    <property type="evidence" value="ECO:0007669"/>
    <property type="project" value="TreeGrafter"/>
</dbReference>
<proteinExistence type="inferred from homology"/>
<comment type="similarity">
    <text evidence="2">Belongs to the class-I pyridoxal-phosphate-dependent aminotransferase family.</text>
</comment>
<dbReference type="PANTHER" id="PTHR42790:SF19">
    <property type="entry name" value="KYNURENINE_ALPHA-AMINOADIPATE AMINOTRANSFERASE, MITOCHONDRIAL"/>
    <property type="match status" value="1"/>
</dbReference>